<dbReference type="EMBL" id="BNAG01000005">
    <property type="protein sequence ID" value="GHE75031.1"/>
    <property type="molecule type" value="Genomic_DNA"/>
</dbReference>
<keyword evidence="1" id="KW-0175">Coiled coil</keyword>
<evidence type="ECO:0000313" key="3">
    <source>
        <dbReference type="Proteomes" id="UP000658258"/>
    </source>
</evidence>
<keyword evidence="3" id="KW-1185">Reference proteome</keyword>
<evidence type="ECO:0000313" key="2">
    <source>
        <dbReference type="EMBL" id="GHE75031.1"/>
    </source>
</evidence>
<evidence type="ECO:0008006" key="4">
    <source>
        <dbReference type="Google" id="ProtNLM"/>
    </source>
</evidence>
<dbReference type="Proteomes" id="UP000658258">
    <property type="component" value="Unassembled WGS sequence"/>
</dbReference>
<evidence type="ECO:0000256" key="1">
    <source>
        <dbReference type="SAM" id="Coils"/>
    </source>
</evidence>
<reference evidence="3" key="1">
    <citation type="journal article" date="2019" name="Int. J. Syst. Evol. Microbiol.">
        <title>The Global Catalogue of Microorganisms (GCM) 10K type strain sequencing project: providing services to taxonomists for standard genome sequencing and annotation.</title>
        <authorList>
            <consortium name="The Broad Institute Genomics Platform"/>
            <consortium name="The Broad Institute Genome Sequencing Center for Infectious Disease"/>
            <person name="Wu L."/>
            <person name="Ma J."/>
        </authorList>
    </citation>
    <scope>NUCLEOTIDE SEQUENCE [LARGE SCALE GENOMIC DNA]</scope>
    <source>
        <strain evidence="3">CGMCC 1.15111</strain>
    </source>
</reference>
<sequence length="418" mass="45938">MAVFAYSNAQDETVNGNLTVTGNISTTSVIESGLLTYPVKRHEANLNGLSSTNFYPVVIEGEVASLKHFFNIEMLSQSGGEAYNMHSITAVARGGGWQDLAPEYEVYNNLYHANERSILGIYRGNRSFGQIVVYLRGGKKYYVVTNSKDVTVYSSGYTSSGGSNASTFAIKNESGTDVSGTSTHITQMWDGINAPNQSKTIYGSLITTGNENLLGGNTIVNGTMTLNNGLGLSLDQSNSNGQQQIYFKEVGVNRSQLTSNFMDDKFYFYHNGGNRMIIDGMGKVGIGNSSPLYQLDVSGTSRFTQKMIVEDDIESKKVKVTATPGSVPDYVFKPDYELRSLPELESYIKANSHLPNMPSAKEVEANGQDVGDMQLKLLEKIEELTLYIIEQNKEVKALKEIVEKQSKEIEDLKANQKK</sequence>
<name>A0ABQ3IEB7_9BACT</name>
<proteinExistence type="predicted"/>
<protein>
    <recommendedName>
        <fullName evidence="4">Peptidase S74 domain-containing protein</fullName>
    </recommendedName>
</protein>
<feature type="coiled-coil region" evidence="1">
    <location>
        <begin position="388"/>
        <end position="415"/>
    </location>
</feature>
<organism evidence="2 3">
    <name type="scientific">Roseivirga thermotolerans</name>
    <dbReference type="NCBI Taxonomy" id="1758176"/>
    <lineage>
        <taxon>Bacteria</taxon>
        <taxon>Pseudomonadati</taxon>
        <taxon>Bacteroidota</taxon>
        <taxon>Cytophagia</taxon>
        <taxon>Cytophagales</taxon>
        <taxon>Roseivirgaceae</taxon>
        <taxon>Roseivirga</taxon>
    </lineage>
</organism>
<comment type="caution">
    <text evidence="2">The sequence shown here is derived from an EMBL/GenBank/DDBJ whole genome shotgun (WGS) entry which is preliminary data.</text>
</comment>
<accession>A0ABQ3IEB7</accession>
<gene>
    <name evidence="2" type="ORF">GCM10011340_34840</name>
</gene>